<name>A0A318S118_9DEIO</name>
<keyword evidence="2" id="KW-1185">Reference proteome</keyword>
<dbReference type="EMBL" id="QJSX01000022">
    <property type="protein sequence ID" value="PYE49466.1"/>
    <property type="molecule type" value="Genomic_DNA"/>
</dbReference>
<accession>A0A318S118</accession>
<reference evidence="1 2" key="1">
    <citation type="submission" date="2018-06" db="EMBL/GenBank/DDBJ databases">
        <title>Genomic Encyclopedia of Type Strains, Phase IV (KMG-IV): sequencing the most valuable type-strain genomes for metagenomic binning, comparative biology and taxonomic classification.</title>
        <authorList>
            <person name="Goeker M."/>
        </authorList>
    </citation>
    <scope>NUCLEOTIDE SEQUENCE [LARGE SCALE GENOMIC DNA]</scope>
    <source>
        <strain evidence="1 2">DSM 18048</strain>
    </source>
</reference>
<evidence type="ECO:0000313" key="2">
    <source>
        <dbReference type="Proteomes" id="UP000248326"/>
    </source>
</evidence>
<protein>
    <submittedName>
        <fullName evidence="1">Uncharacterized protein</fullName>
    </submittedName>
</protein>
<dbReference type="Proteomes" id="UP000248326">
    <property type="component" value="Unassembled WGS sequence"/>
</dbReference>
<dbReference type="AlphaFoldDB" id="A0A318S118"/>
<gene>
    <name evidence="1" type="ORF">DES52_12212</name>
</gene>
<comment type="caution">
    <text evidence="1">The sequence shown here is derived from an EMBL/GenBank/DDBJ whole genome shotgun (WGS) entry which is preliminary data.</text>
</comment>
<sequence>MTHAVRVALERFADDDARAALLNASTWRDAYPSATDANSAAELLKAEYFGWMAVEWVRINGQELHEDVVAPLKGVRRVRAGNSDEKALWKERALYVQPLRAYYRLPARVPQWVLRSGVQNAHFPAVVAPDAVTTASAPQAPGPFLTVFANKPGVFIDRATRGTHGWDEVTLQYRDAFEETLALDYFEEDAAPEQLRQQLMTLDPRTSDVWRLLTARALEADGDDVFAPITIRPDELARALGLKPHPKGGMRGKDLVHCSRSLHHLERLWLTMPDTRFPDRVTRKRVLAVMERGYTRQIDGQFIPNSWTVVLGEWAKYFPKSYAPIFRSLVELPANSATNLWAKQVGTELTYLVRETADLEGDVRFVSVHALLERASLLNDVNDMRANKNFNRALERLEGTLDLLHDLGVHDGWRYVPDSAALLDRLQGKPEFYDAWLQSVIEIRVPAPLLAATQALVERTSRTR</sequence>
<evidence type="ECO:0000313" key="1">
    <source>
        <dbReference type="EMBL" id="PYE49466.1"/>
    </source>
</evidence>
<organism evidence="1 2">
    <name type="scientific">Deinococcus yavapaiensis KR-236</name>
    <dbReference type="NCBI Taxonomy" id="694435"/>
    <lineage>
        <taxon>Bacteria</taxon>
        <taxon>Thermotogati</taxon>
        <taxon>Deinococcota</taxon>
        <taxon>Deinococci</taxon>
        <taxon>Deinococcales</taxon>
        <taxon>Deinococcaceae</taxon>
        <taxon>Deinococcus</taxon>
    </lineage>
</organism>
<proteinExistence type="predicted"/>